<sequence length="111" mass="11824">MQLAFRATSRAYELNVATLPLACASSSADIDVATENLLVLLHQQTPGVSRPHGHSVPIKMLRASDASEALGSRRSRQKATSCHVVAVVSSTSKRRDGVSQLDAIQRTGDAK</sequence>
<protein>
    <submittedName>
        <fullName evidence="1">Uncharacterized protein</fullName>
    </submittedName>
</protein>
<comment type="caution">
    <text evidence="1">The sequence shown here is derived from an EMBL/GenBank/DDBJ whole genome shotgun (WGS) entry which is preliminary data.</text>
</comment>
<accession>A0ACC0WJB9</accession>
<reference evidence="1 2" key="1">
    <citation type="journal article" date="2022" name="bioRxiv">
        <title>The genome of the oomycete Peronosclerospora sorghi, a cosmopolitan pathogen of maize and sorghum, is inflated with dispersed pseudogenes.</title>
        <authorList>
            <person name="Fletcher K."/>
            <person name="Martin F."/>
            <person name="Isakeit T."/>
            <person name="Cavanaugh K."/>
            <person name="Magill C."/>
            <person name="Michelmore R."/>
        </authorList>
    </citation>
    <scope>NUCLEOTIDE SEQUENCE [LARGE SCALE GENOMIC DNA]</scope>
    <source>
        <strain evidence="1">P6</strain>
    </source>
</reference>
<gene>
    <name evidence="1" type="ORF">PsorP6_013243</name>
</gene>
<proteinExistence type="predicted"/>
<dbReference type="Proteomes" id="UP001163321">
    <property type="component" value="Chromosome 13"/>
</dbReference>
<name>A0ACC0WJB9_9STRA</name>
<evidence type="ECO:0000313" key="2">
    <source>
        <dbReference type="Proteomes" id="UP001163321"/>
    </source>
</evidence>
<keyword evidence="2" id="KW-1185">Reference proteome</keyword>
<organism evidence="1 2">
    <name type="scientific">Peronosclerospora sorghi</name>
    <dbReference type="NCBI Taxonomy" id="230839"/>
    <lineage>
        <taxon>Eukaryota</taxon>
        <taxon>Sar</taxon>
        <taxon>Stramenopiles</taxon>
        <taxon>Oomycota</taxon>
        <taxon>Peronosporomycetes</taxon>
        <taxon>Peronosporales</taxon>
        <taxon>Peronosporaceae</taxon>
        <taxon>Peronosclerospora</taxon>
    </lineage>
</organism>
<evidence type="ECO:0000313" key="1">
    <source>
        <dbReference type="EMBL" id="KAI9918121.1"/>
    </source>
</evidence>
<dbReference type="EMBL" id="CM047592">
    <property type="protein sequence ID" value="KAI9918121.1"/>
    <property type="molecule type" value="Genomic_DNA"/>
</dbReference>